<evidence type="ECO:0000313" key="2">
    <source>
        <dbReference type="Proteomes" id="UP000201630"/>
    </source>
</evidence>
<name>A0A0H4THZ1_9CAUD</name>
<proteinExistence type="predicted"/>
<sequence>MLLNEDIEYALKTFYLNSLSGERLKHCLTLIRQTGSVRVPLPQRSKYRRYESVPVARPVDYITITIDDLYEILGVSV</sequence>
<evidence type="ECO:0000313" key="1">
    <source>
        <dbReference type="EMBL" id="AKQ06832.1"/>
    </source>
</evidence>
<accession>A0A0H4THZ1</accession>
<keyword evidence="2" id="KW-1185">Reference proteome</keyword>
<dbReference type="RefSeq" id="YP_009203033.1">
    <property type="nucleotide sequence ID" value="NC_028848.1"/>
</dbReference>
<organism evidence="1 2">
    <name type="scientific">Acinetobacter phage Fri1</name>
    <dbReference type="NCBI Taxonomy" id="1647373"/>
    <lineage>
        <taxon>Viruses</taxon>
        <taxon>Duplodnaviria</taxon>
        <taxon>Heunggongvirae</taxon>
        <taxon>Uroviricota</taxon>
        <taxon>Caudoviricetes</taxon>
        <taxon>Autographivirales</taxon>
        <taxon>Autoscriptoviridae</taxon>
        <taxon>Beijerinckvirinae</taxon>
        <taxon>Friunavirus</taxon>
        <taxon>Friunavirus Fri1</taxon>
    </lineage>
</organism>
<dbReference type="KEGG" id="vg:26630020"/>
<reference evidence="1 2" key="1">
    <citation type="submission" date="2015-04" db="EMBL/GenBank/DDBJ databases">
        <authorList>
            <person name="Shneider M.M."/>
            <person name="Klumpp J."/>
            <person name="Miroshnikov K.A."/>
            <person name="Leiman P.G."/>
        </authorList>
    </citation>
    <scope>NUCLEOTIDE SEQUENCE [LARGE SCALE GENOMIC DNA]</scope>
</reference>
<protein>
    <submittedName>
        <fullName evidence="1">Uncharacterized protein</fullName>
    </submittedName>
</protein>
<dbReference type="EMBL" id="KR149290">
    <property type="protein sequence ID" value="AKQ06832.1"/>
    <property type="molecule type" value="Genomic_DNA"/>
</dbReference>
<dbReference type="GeneID" id="26630020"/>
<dbReference type="Proteomes" id="UP000201630">
    <property type="component" value="Segment"/>
</dbReference>
<gene>
    <name evidence="1" type="ORF">Fri1_27</name>
</gene>